<proteinExistence type="predicted"/>
<organism evidence="3 4">
    <name type="scientific">Basidiobolus ranarum</name>
    <dbReference type="NCBI Taxonomy" id="34480"/>
    <lineage>
        <taxon>Eukaryota</taxon>
        <taxon>Fungi</taxon>
        <taxon>Fungi incertae sedis</taxon>
        <taxon>Zoopagomycota</taxon>
        <taxon>Entomophthoromycotina</taxon>
        <taxon>Basidiobolomycetes</taxon>
        <taxon>Basidiobolales</taxon>
        <taxon>Basidiobolaceae</taxon>
        <taxon>Basidiobolus</taxon>
    </lineage>
</organism>
<sequence length="344" mass="38430">MSGRQNCFEMPGNNYNNKRERFTNELDLEEFAQEWSSGCATPVSITNSWVQISSREMSSASEEEEEEDVEEETNTLPNQRHIYVGQEETLLKASLHSLLATTSTSRIRKKKSKKYYNHNTTLSASVTIPISQSSHINVSPPLLPLPSGLPHSPPTGGISNMLLNNESDAFRHPIERPASRTSVCVDENVPQAVLLDEHGFEKVILHNTLESGDNHHEKDSRTARVQVYKPGIAPTLALCWSRARSLNPPPILADRIPSAFPSNDNPGVSLAKRKREVSPGKAKAKSNEKTLYDENSNYKRKRGDDITMRFWMAALVSMALVGTGFSIGFGAGYYMRWTRFYATS</sequence>
<evidence type="ECO:0000313" key="3">
    <source>
        <dbReference type="EMBL" id="KAK9767842.1"/>
    </source>
</evidence>
<accession>A0ABR2X2F4</accession>
<evidence type="ECO:0000256" key="2">
    <source>
        <dbReference type="SAM" id="Phobius"/>
    </source>
</evidence>
<reference evidence="3 4" key="1">
    <citation type="submission" date="2023-04" db="EMBL/GenBank/DDBJ databases">
        <title>Genome of Basidiobolus ranarum AG-B5.</title>
        <authorList>
            <person name="Stajich J.E."/>
            <person name="Carter-House D."/>
            <person name="Gryganskyi A."/>
        </authorList>
    </citation>
    <scope>NUCLEOTIDE SEQUENCE [LARGE SCALE GENOMIC DNA]</scope>
    <source>
        <strain evidence="3 4">AG-B5</strain>
    </source>
</reference>
<keyword evidence="2" id="KW-0472">Membrane</keyword>
<dbReference type="Proteomes" id="UP001479436">
    <property type="component" value="Unassembled WGS sequence"/>
</dbReference>
<feature type="region of interest" description="Disordered" evidence="1">
    <location>
        <begin position="54"/>
        <end position="75"/>
    </location>
</feature>
<evidence type="ECO:0000313" key="4">
    <source>
        <dbReference type="Proteomes" id="UP001479436"/>
    </source>
</evidence>
<evidence type="ECO:0000256" key="1">
    <source>
        <dbReference type="SAM" id="MobiDB-lite"/>
    </source>
</evidence>
<keyword evidence="4" id="KW-1185">Reference proteome</keyword>
<name>A0ABR2X2F4_9FUNG</name>
<feature type="transmembrane region" description="Helical" evidence="2">
    <location>
        <begin position="310"/>
        <end position="335"/>
    </location>
</feature>
<feature type="region of interest" description="Disordered" evidence="1">
    <location>
        <begin position="263"/>
        <end position="283"/>
    </location>
</feature>
<comment type="caution">
    <text evidence="3">The sequence shown here is derived from an EMBL/GenBank/DDBJ whole genome shotgun (WGS) entry which is preliminary data.</text>
</comment>
<feature type="compositionally biased region" description="Acidic residues" evidence="1">
    <location>
        <begin position="61"/>
        <end position="73"/>
    </location>
</feature>
<protein>
    <submittedName>
        <fullName evidence="3">Uncharacterized protein</fullName>
    </submittedName>
</protein>
<dbReference type="EMBL" id="JASJQH010000051">
    <property type="protein sequence ID" value="KAK9767842.1"/>
    <property type="molecule type" value="Genomic_DNA"/>
</dbReference>
<gene>
    <name evidence="3" type="ORF">K7432_002024</name>
</gene>
<keyword evidence="2" id="KW-0812">Transmembrane</keyword>
<keyword evidence="2" id="KW-1133">Transmembrane helix</keyword>